<sequence>MKIKGHIWFETETGLQIGYGRVKLLECIDDLGSISEAAKKLEIPYRIAWGMIRSINENAPEPAVIKEVGGKAGGRSSLTDYGRKLVADYNQLDKKFKEFAEREGSNLSRRKE</sequence>
<dbReference type="InterPro" id="IPR051815">
    <property type="entry name" value="Molybdate_resp_trans_reg"/>
</dbReference>
<name>A0AAX2GXS5_9FLAO</name>
<dbReference type="PANTHER" id="PTHR30432">
    <property type="entry name" value="TRANSCRIPTIONAL REGULATOR MODE"/>
    <property type="match status" value="1"/>
</dbReference>
<dbReference type="EMBL" id="LT906449">
    <property type="protein sequence ID" value="SNV07836.1"/>
    <property type="molecule type" value="Genomic_DNA"/>
</dbReference>
<reference evidence="1 3" key="1">
    <citation type="submission" date="2016-02" db="EMBL/GenBank/DDBJ databases">
        <authorList>
            <person name="Holder M.E."/>
            <person name="Ajami N.J."/>
            <person name="Petrosino J.F."/>
        </authorList>
    </citation>
    <scope>NUCLEOTIDE SEQUENCE [LARGE SCALE GENOMIC DNA]</scope>
    <source>
        <strain evidence="1 3">CCUG 32990</strain>
    </source>
</reference>
<reference evidence="2 4" key="2">
    <citation type="submission" date="2017-06" db="EMBL/GenBank/DDBJ databases">
        <authorList>
            <consortium name="Pathogen Informatics"/>
        </authorList>
    </citation>
    <scope>NUCLEOTIDE SEQUENCE [LARGE SCALE GENOMIC DNA]</scope>
    <source>
        <strain evidence="2 4">NCTC12947</strain>
    </source>
</reference>
<dbReference type="GO" id="GO:0003677">
    <property type="term" value="F:DNA binding"/>
    <property type="evidence" value="ECO:0007669"/>
    <property type="project" value="UniProtKB-KW"/>
</dbReference>
<evidence type="ECO:0000313" key="2">
    <source>
        <dbReference type="EMBL" id="SNV07836.1"/>
    </source>
</evidence>
<dbReference type="PANTHER" id="PTHR30432:SF1">
    <property type="entry name" value="DNA-BINDING TRANSCRIPTIONAL DUAL REGULATOR MODE"/>
    <property type="match status" value="1"/>
</dbReference>
<keyword evidence="2" id="KW-0238">DNA-binding</keyword>
<protein>
    <submittedName>
        <fullName evidence="2">DNA-binding transcriptional regulator ModE</fullName>
    </submittedName>
    <submittedName>
        <fullName evidence="1">Molybdenum transporter</fullName>
    </submittedName>
</protein>
<dbReference type="AlphaFoldDB" id="A0AAX2GXS5"/>
<accession>A0AAX2GXS5</accession>
<proteinExistence type="predicted"/>
<evidence type="ECO:0000313" key="4">
    <source>
        <dbReference type="Proteomes" id="UP000215539"/>
    </source>
</evidence>
<keyword evidence="3" id="KW-1185">Reference proteome</keyword>
<dbReference type="EMBL" id="CP014227">
    <property type="protein sequence ID" value="AMD84749.1"/>
    <property type="molecule type" value="Genomic_DNA"/>
</dbReference>
<dbReference type="RefSeq" id="WP_066428523.1">
    <property type="nucleotide sequence ID" value="NZ_CP014227.1"/>
</dbReference>
<dbReference type="InterPro" id="IPR036390">
    <property type="entry name" value="WH_DNA-bd_sf"/>
</dbReference>
<gene>
    <name evidence="1" type="ORF">AXF12_03980</name>
    <name evidence="2" type="ORF">SAMEA44541418_00940</name>
</gene>
<dbReference type="InterPro" id="IPR036388">
    <property type="entry name" value="WH-like_DNA-bd_sf"/>
</dbReference>
<evidence type="ECO:0000313" key="1">
    <source>
        <dbReference type="EMBL" id="AMD84749.1"/>
    </source>
</evidence>
<dbReference type="Proteomes" id="UP000215539">
    <property type="component" value="Chromosome 1"/>
</dbReference>
<evidence type="ECO:0000313" key="3">
    <source>
        <dbReference type="Proteomes" id="UP000065822"/>
    </source>
</evidence>
<organism evidence="2 4">
    <name type="scientific">Capnocytophaga haemolytica</name>
    <dbReference type="NCBI Taxonomy" id="45243"/>
    <lineage>
        <taxon>Bacteria</taxon>
        <taxon>Pseudomonadati</taxon>
        <taxon>Bacteroidota</taxon>
        <taxon>Flavobacteriia</taxon>
        <taxon>Flavobacteriales</taxon>
        <taxon>Flavobacteriaceae</taxon>
        <taxon>Capnocytophaga</taxon>
    </lineage>
</organism>
<dbReference type="Gene3D" id="1.10.10.10">
    <property type="entry name" value="Winged helix-like DNA-binding domain superfamily/Winged helix DNA-binding domain"/>
    <property type="match status" value="1"/>
</dbReference>
<dbReference type="Proteomes" id="UP000065822">
    <property type="component" value="Chromosome"/>
</dbReference>
<dbReference type="KEGG" id="chg:AXF12_03980"/>
<dbReference type="SUPFAM" id="SSF46785">
    <property type="entry name" value="Winged helix' DNA-binding domain"/>
    <property type="match status" value="1"/>
</dbReference>